<gene>
    <name evidence="2" type="ORF">BBK36DRAFT_1164278</name>
</gene>
<dbReference type="RefSeq" id="XP_024753406.1">
    <property type="nucleotide sequence ID" value="XM_024894629.1"/>
</dbReference>
<evidence type="ECO:0000256" key="1">
    <source>
        <dbReference type="SAM" id="MobiDB-lite"/>
    </source>
</evidence>
<feature type="region of interest" description="Disordered" evidence="1">
    <location>
        <begin position="85"/>
        <end position="110"/>
    </location>
</feature>
<keyword evidence="3" id="KW-1185">Reference proteome</keyword>
<dbReference type="EMBL" id="KZ680208">
    <property type="protein sequence ID" value="PTB70086.1"/>
    <property type="molecule type" value="Genomic_DNA"/>
</dbReference>
<name>A0A2T4BLA0_9HYPO</name>
<evidence type="ECO:0000313" key="2">
    <source>
        <dbReference type="EMBL" id="PTB70086.1"/>
    </source>
</evidence>
<proteinExistence type="predicted"/>
<sequence>MSMAAAPQETVVDNEMSSRLFAGHATLPYRILHFVSHFFYTKCSGEAIAHSQRIPLPLAVSQSETCQLAGEGPNGPGCWLALVKPRPRSRRPPPPPEACWRLHGPRPLSVPLSGPSSRILKDVPWKKCA</sequence>
<dbReference type="Proteomes" id="UP000241546">
    <property type="component" value="Unassembled WGS sequence"/>
</dbReference>
<dbReference type="AlphaFoldDB" id="A0A2T4BLA0"/>
<dbReference type="GeneID" id="36602747"/>
<organism evidence="2 3">
    <name type="scientific">Trichoderma citrinoviride</name>
    <dbReference type="NCBI Taxonomy" id="58853"/>
    <lineage>
        <taxon>Eukaryota</taxon>
        <taxon>Fungi</taxon>
        <taxon>Dikarya</taxon>
        <taxon>Ascomycota</taxon>
        <taxon>Pezizomycotina</taxon>
        <taxon>Sordariomycetes</taxon>
        <taxon>Hypocreomycetidae</taxon>
        <taxon>Hypocreales</taxon>
        <taxon>Hypocreaceae</taxon>
        <taxon>Trichoderma</taxon>
    </lineage>
</organism>
<protein>
    <submittedName>
        <fullName evidence="2">Uncharacterized protein</fullName>
    </submittedName>
</protein>
<evidence type="ECO:0000313" key="3">
    <source>
        <dbReference type="Proteomes" id="UP000241546"/>
    </source>
</evidence>
<accession>A0A2T4BLA0</accession>
<reference evidence="3" key="1">
    <citation type="submission" date="2016-07" db="EMBL/GenBank/DDBJ databases">
        <title>Multiple horizontal gene transfer events from other fungi enriched the ability of initially mycotrophic Trichoderma (Ascomycota) to feed on dead plant biomass.</title>
        <authorList>
            <consortium name="DOE Joint Genome Institute"/>
            <person name="Atanasova L."/>
            <person name="Chenthamara K."/>
            <person name="Zhang J."/>
            <person name="Grujic M."/>
            <person name="Henrissat B."/>
            <person name="Kuo A."/>
            <person name="Aerts A."/>
            <person name="Salamov A."/>
            <person name="Lipzen A."/>
            <person name="Labutti K."/>
            <person name="Barry K."/>
            <person name="Miao Y."/>
            <person name="Rahimi M.J."/>
            <person name="Shen Q."/>
            <person name="Grigoriev I.V."/>
            <person name="Kubicek C.P."/>
            <person name="Druzhinina I.S."/>
        </authorList>
    </citation>
    <scope>NUCLEOTIDE SEQUENCE [LARGE SCALE GENOMIC DNA]</scope>
    <source>
        <strain evidence="3">TUCIM 6016</strain>
    </source>
</reference>